<dbReference type="RefSeq" id="WP_091289033.1">
    <property type="nucleotide sequence ID" value="NZ_FNON01000002.1"/>
</dbReference>
<dbReference type="Proteomes" id="UP000199515">
    <property type="component" value="Unassembled WGS sequence"/>
</dbReference>
<evidence type="ECO:0000259" key="1">
    <source>
        <dbReference type="Pfam" id="PF00561"/>
    </source>
</evidence>
<protein>
    <submittedName>
        <fullName evidence="2">Pimeloyl-ACP methyl ester carboxylesterase</fullName>
    </submittedName>
</protein>
<dbReference type="GO" id="GO:0004806">
    <property type="term" value="F:triacylglycerol lipase activity"/>
    <property type="evidence" value="ECO:0007669"/>
    <property type="project" value="TreeGrafter"/>
</dbReference>
<organism evidence="2 3">
    <name type="scientific">Amycolatopsis xylanica</name>
    <dbReference type="NCBI Taxonomy" id="589385"/>
    <lineage>
        <taxon>Bacteria</taxon>
        <taxon>Bacillati</taxon>
        <taxon>Actinomycetota</taxon>
        <taxon>Actinomycetes</taxon>
        <taxon>Pseudonocardiales</taxon>
        <taxon>Pseudonocardiaceae</taxon>
        <taxon>Amycolatopsis</taxon>
    </lineage>
</organism>
<dbReference type="PANTHER" id="PTHR43433">
    <property type="entry name" value="HYDROLASE, ALPHA/BETA FOLD FAMILY PROTEIN"/>
    <property type="match status" value="1"/>
</dbReference>
<dbReference type="GO" id="GO:0046503">
    <property type="term" value="P:glycerolipid catabolic process"/>
    <property type="evidence" value="ECO:0007669"/>
    <property type="project" value="TreeGrafter"/>
</dbReference>
<name>A0A1H2YU79_9PSEU</name>
<evidence type="ECO:0000313" key="3">
    <source>
        <dbReference type="Proteomes" id="UP000199515"/>
    </source>
</evidence>
<dbReference type="OrthoDB" id="8957634at2"/>
<dbReference type="InterPro" id="IPR029058">
    <property type="entry name" value="AB_hydrolase_fold"/>
</dbReference>
<dbReference type="STRING" id="589385.SAMN05421504_102263"/>
<sequence length="292" mass="32033">MTETIARVNGIEICYETFGEPSARPLLLIMGLGGPMIWWDDEFCRSLVDRGFYVIRFDNRDAGRSTKMHGRISPLATYWLRTAPYTLDDMADDAAGLLDELGIRAAHVAGASMGGMISQTLAIRHPERVISLTSIMSTTGNRLVGRPTAKAGAMLLGRPPKNREQYLDYLVRTFRIIGSPGYPFDVQRMRDRAARTFDRGVNRGGTIRQLAAIVSSKDRAPGLKKLRIPAMVIHGARDPLVHVSGGRATAKAIPGAELDIVPGMGHDMPRALWPRLIDAITRTANRAGIPAY</sequence>
<dbReference type="InterPro" id="IPR050471">
    <property type="entry name" value="AB_hydrolase"/>
</dbReference>
<keyword evidence="3" id="KW-1185">Reference proteome</keyword>
<reference evidence="2 3" key="1">
    <citation type="submission" date="2016-10" db="EMBL/GenBank/DDBJ databases">
        <authorList>
            <person name="de Groot N.N."/>
        </authorList>
    </citation>
    <scope>NUCLEOTIDE SEQUENCE [LARGE SCALE GENOMIC DNA]</scope>
    <source>
        <strain evidence="2 3">CPCC 202699</strain>
    </source>
</reference>
<dbReference type="EMBL" id="FNON01000002">
    <property type="protein sequence ID" value="SDX08597.1"/>
    <property type="molecule type" value="Genomic_DNA"/>
</dbReference>
<dbReference type="SUPFAM" id="SSF53474">
    <property type="entry name" value="alpha/beta-Hydrolases"/>
    <property type="match status" value="1"/>
</dbReference>
<dbReference type="PANTHER" id="PTHR43433:SF5">
    <property type="entry name" value="AB HYDROLASE-1 DOMAIN-CONTAINING PROTEIN"/>
    <property type="match status" value="1"/>
</dbReference>
<evidence type="ECO:0000313" key="2">
    <source>
        <dbReference type="EMBL" id="SDX08597.1"/>
    </source>
</evidence>
<dbReference type="InterPro" id="IPR000073">
    <property type="entry name" value="AB_hydrolase_1"/>
</dbReference>
<feature type="domain" description="AB hydrolase-1" evidence="1">
    <location>
        <begin position="25"/>
        <end position="267"/>
    </location>
</feature>
<dbReference type="Gene3D" id="3.40.50.1820">
    <property type="entry name" value="alpha/beta hydrolase"/>
    <property type="match status" value="1"/>
</dbReference>
<dbReference type="Pfam" id="PF00561">
    <property type="entry name" value="Abhydrolase_1"/>
    <property type="match status" value="1"/>
</dbReference>
<gene>
    <name evidence="2" type="ORF">SAMN05421504_102263</name>
</gene>
<dbReference type="AlphaFoldDB" id="A0A1H2YU79"/>
<accession>A0A1H2YU79</accession>
<proteinExistence type="predicted"/>